<organism evidence="1 2">
    <name type="scientific">Inconstantimicrobium mannanitabidum</name>
    <dbReference type="NCBI Taxonomy" id="1604901"/>
    <lineage>
        <taxon>Bacteria</taxon>
        <taxon>Bacillati</taxon>
        <taxon>Bacillota</taxon>
        <taxon>Clostridia</taxon>
        <taxon>Eubacteriales</taxon>
        <taxon>Clostridiaceae</taxon>
        <taxon>Inconstantimicrobium</taxon>
    </lineage>
</organism>
<proteinExistence type="predicted"/>
<dbReference type="Proteomes" id="UP001058074">
    <property type="component" value="Unassembled WGS sequence"/>
</dbReference>
<name>A0ACB5R9C8_9CLOT</name>
<sequence>MWINKLDLDLFSTNQYNCEASENYMNDCISYYSDFFKYSKEITSCPHCGSKNTIKYGSMKSGENKHRRYLCKACNKTFSEITTFPLSYSKKNVNMWIEYIGCMAKGMTLRAISEELKINVKTAFAWRHKILSAIENKVMAKELYHHVQIDDVIMRKNLKGNKKVPLEKKKGRLMYSVFETPENERIRVMSCIDDSENIFIRGIDTSDISCTDAKKILSPLVKPKSILCTARNFAYVSFAKQSKLKIELNKSTKHKTKTGEWLDNKIARRNGLNFNIYTAKFMGVATKYVNYYLNLYVWDIKNKETQFCVAIKQLFIHLLNSNKVLRNIDFKNVTLEGVTA</sequence>
<reference evidence="1" key="1">
    <citation type="journal article" date="2025" name="Int. J. Syst. Evol. Microbiol.">
        <title>Inconstantimicrobium mannanitabidum sp. nov., a novel member of the family Clostridiaceae isolated from anoxic soil under the treatment of reductive soil disinfestation.</title>
        <authorList>
            <person name="Ueki A."/>
            <person name="Tonouchi A."/>
            <person name="Honma S."/>
            <person name="Kaku N."/>
            <person name="Ueki K."/>
        </authorList>
    </citation>
    <scope>NUCLEOTIDE SEQUENCE</scope>
    <source>
        <strain evidence="1">TW13</strain>
    </source>
</reference>
<protein>
    <submittedName>
        <fullName evidence="1">Transposase</fullName>
    </submittedName>
</protein>
<comment type="caution">
    <text evidence="1">The sequence shown here is derived from an EMBL/GenBank/DDBJ whole genome shotgun (WGS) entry which is preliminary data.</text>
</comment>
<gene>
    <name evidence="1" type="ORF">rsdtw13_08240</name>
</gene>
<accession>A0ACB5R9C8</accession>
<keyword evidence="2" id="KW-1185">Reference proteome</keyword>
<evidence type="ECO:0000313" key="2">
    <source>
        <dbReference type="Proteomes" id="UP001058074"/>
    </source>
</evidence>
<evidence type="ECO:0000313" key="1">
    <source>
        <dbReference type="EMBL" id="GKX65566.1"/>
    </source>
</evidence>
<dbReference type="EMBL" id="BROD01000001">
    <property type="protein sequence ID" value="GKX65566.1"/>
    <property type="molecule type" value="Genomic_DNA"/>
</dbReference>